<proteinExistence type="predicted"/>
<gene>
    <name evidence="1" type="ORF">LSINAPIS_LOCUS1349</name>
</gene>
<sequence length="78" mass="8571">MNTLMLSKGLLLDITHLSAKVSRPVLLPVRSLRGCTSYRHLHDCKADACLRLLHLGPAAIGHKPGQYSPTTDIGWQII</sequence>
<name>A0A5E4PSH8_9NEOP</name>
<evidence type="ECO:0000313" key="1">
    <source>
        <dbReference type="EMBL" id="VVC87827.1"/>
    </source>
</evidence>
<reference evidence="1 2" key="1">
    <citation type="submission" date="2017-07" db="EMBL/GenBank/DDBJ databases">
        <authorList>
            <person name="Talla V."/>
            <person name="Backstrom N."/>
        </authorList>
    </citation>
    <scope>NUCLEOTIDE SEQUENCE [LARGE SCALE GENOMIC DNA]</scope>
</reference>
<dbReference type="Proteomes" id="UP000324832">
    <property type="component" value="Unassembled WGS sequence"/>
</dbReference>
<keyword evidence="2" id="KW-1185">Reference proteome</keyword>
<evidence type="ECO:0000313" key="2">
    <source>
        <dbReference type="Proteomes" id="UP000324832"/>
    </source>
</evidence>
<accession>A0A5E4PSH8</accession>
<protein>
    <submittedName>
        <fullName evidence="1">Uncharacterized protein</fullName>
    </submittedName>
</protein>
<dbReference type="AlphaFoldDB" id="A0A5E4PSH8"/>
<organism evidence="1 2">
    <name type="scientific">Leptidea sinapis</name>
    <dbReference type="NCBI Taxonomy" id="189913"/>
    <lineage>
        <taxon>Eukaryota</taxon>
        <taxon>Metazoa</taxon>
        <taxon>Ecdysozoa</taxon>
        <taxon>Arthropoda</taxon>
        <taxon>Hexapoda</taxon>
        <taxon>Insecta</taxon>
        <taxon>Pterygota</taxon>
        <taxon>Neoptera</taxon>
        <taxon>Endopterygota</taxon>
        <taxon>Lepidoptera</taxon>
        <taxon>Glossata</taxon>
        <taxon>Ditrysia</taxon>
        <taxon>Papilionoidea</taxon>
        <taxon>Pieridae</taxon>
        <taxon>Dismorphiinae</taxon>
        <taxon>Leptidea</taxon>
    </lineage>
</organism>
<dbReference type="EMBL" id="FZQP02000204">
    <property type="protein sequence ID" value="VVC87827.1"/>
    <property type="molecule type" value="Genomic_DNA"/>
</dbReference>